<dbReference type="SMART" id="SM00066">
    <property type="entry name" value="GAL4"/>
    <property type="match status" value="1"/>
</dbReference>
<dbReference type="EMBL" id="MU005765">
    <property type="protein sequence ID" value="KAF2714061.1"/>
    <property type="molecule type" value="Genomic_DNA"/>
</dbReference>
<dbReference type="AlphaFoldDB" id="A0A6G1KNT8"/>
<reference evidence="9" key="1">
    <citation type="journal article" date="2020" name="Stud. Mycol.">
        <title>101 Dothideomycetes genomes: a test case for predicting lifestyles and emergence of pathogens.</title>
        <authorList>
            <person name="Haridas S."/>
            <person name="Albert R."/>
            <person name="Binder M."/>
            <person name="Bloem J."/>
            <person name="Labutti K."/>
            <person name="Salamov A."/>
            <person name="Andreopoulos B."/>
            <person name="Baker S."/>
            <person name="Barry K."/>
            <person name="Bills G."/>
            <person name="Bluhm B."/>
            <person name="Cannon C."/>
            <person name="Castanera R."/>
            <person name="Culley D."/>
            <person name="Daum C."/>
            <person name="Ezra D."/>
            <person name="Gonzalez J."/>
            <person name="Henrissat B."/>
            <person name="Kuo A."/>
            <person name="Liang C."/>
            <person name="Lipzen A."/>
            <person name="Lutzoni F."/>
            <person name="Magnuson J."/>
            <person name="Mondo S."/>
            <person name="Nolan M."/>
            <person name="Ohm R."/>
            <person name="Pangilinan J."/>
            <person name="Park H.-J."/>
            <person name="Ramirez L."/>
            <person name="Alfaro M."/>
            <person name="Sun H."/>
            <person name="Tritt A."/>
            <person name="Yoshinaga Y."/>
            <person name="Zwiers L.-H."/>
            <person name="Turgeon B."/>
            <person name="Goodwin S."/>
            <person name="Spatafora J."/>
            <person name="Crous P."/>
            <person name="Grigoriev I."/>
        </authorList>
    </citation>
    <scope>NUCLEOTIDE SEQUENCE</scope>
    <source>
        <strain evidence="9">CBS 279.74</strain>
    </source>
</reference>
<dbReference type="InterPro" id="IPR036864">
    <property type="entry name" value="Zn2-C6_fun-type_DNA-bd_sf"/>
</dbReference>
<proteinExistence type="predicted"/>
<dbReference type="InterPro" id="IPR052360">
    <property type="entry name" value="Transcr_Regulatory_Proteins"/>
</dbReference>
<dbReference type="PROSITE" id="PS00463">
    <property type="entry name" value="ZN2_CY6_FUNGAL_1"/>
    <property type="match status" value="1"/>
</dbReference>
<evidence type="ECO:0000256" key="3">
    <source>
        <dbReference type="ARBA" id="ARBA00023015"/>
    </source>
</evidence>
<dbReference type="SUPFAM" id="SSF57701">
    <property type="entry name" value="Zn2/Cys6 DNA-binding domain"/>
    <property type="match status" value="1"/>
</dbReference>
<dbReference type="OrthoDB" id="2593732at2759"/>
<sequence length="574" mass="64320">MTHHIKLKPGVFVLEFRSLKKTRRYGAKVKTGCRTCKIRRIKCDEGKPNCARCMSTGRTCDGYDYEMISNPKALAPVQSSSFRNSVPIPMLSEAGDSVLYLEFYHHCARPTLANNFDREFWSRIVLQMAHAEPAVRHAVIALGYLSKTEPGSLRHARSVSMVETRKPLLHHYNKAVRCLVDRMAQPSYSAEIGLVTCLLFICIEFLRSDYHAAFAHLYSGLKIIAEWQQRPKEALESIVTKETVTSSIVANNLMPMFIRAMSSAMLFGAPFEPQLVPFCSRPQDLQAPWFTTIFAAHAALHELRNAALILISILFRTLIAGAQPTTEDLQARIHLLNCHDSWFKALQTIECQGSLSEEDSVAASSLKVSHYTTYLALMGALDIHLTSYDAHTSSFKALNHHAKVVLDSIGTSNTPASTSSSSPSSSGSSDRSLSPSGSYKGAAAHFTFDVTLIPMLYYAATRCRCPVTRRESVALLERELPREAVWDATQHALVAKRVIEIEESELDPKTGWPTQATRLINAGIEDMQPDGGFWVRFIPAACYVNGKFMLNYHRRRGHRVLEVPDSDWEEWFEM</sequence>
<evidence type="ECO:0000259" key="8">
    <source>
        <dbReference type="PROSITE" id="PS50048"/>
    </source>
</evidence>
<evidence type="ECO:0000313" key="9">
    <source>
        <dbReference type="EMBL" id="KAF2714061.1"/>
    </source>
</evidence>
<evidence type="ECO:0000256" key="2">
    <source>
        <dbReference type="ARBA" id="ARBA00022833"/>
    </source>
</evidence>
<dbReference type="GO" id="GO:0003677">
    <property type="term" value="F:DNA binding"/>
    <property type="evidence" value="ECO:0007669"/>
    <property type="project" value="UniProtKB-KW"/>
</dbReference>
<dbReference type="Pfam" id="PF11951">
    <property type="entry name" value="Fungal_trans_2"/>
    <property type="match status" value="1"/>
</dbReference>
<dbReference type="InterPro" id="IPR001138">
    <property type="entry name" value="Zn2Cys6_DnaBD"/>
</dbReference>
<feature type="domain" description="Zn(2)-C6 fungal-type" evidence="8">
    <location>
        <begin position="32"/>
        <end position="60"/>
    </location>
</feature>
<keyword evidence="2" id="KW-0862">Zinc</keyword>
<accession>A0A6G1KNT8</accession>
<keyword evidence="4" id="KW-0238">DNA-binding</keyword>
<evidence type="ECO:0000313" key="10">
    <source>
        <dbReference type="Proteomes" id="UP000799428"/>
    </source>
</evidence>
<dbReference type="PANTHER" id="PTHR36206">
    <property type="entry name" value="ASPERCRYPTIN BIOSYNTHESIS CLUSTER-SPECIFIC TRANSCRIPTION REGULATOR ATNN-RELATED"/>
    <property type="match status" value="1"/>
</dbReference>
<organism evidence="9 10">
    <name type="scientific">Pleomassaria siparia CBS 279.74</name>
    <dbReference type="NCBI Taxonomy" id="1314801"/>
    <lineage>
        <taxon>Eukaryota</taxon>
        <taxon>Fungi</taxon>
        <taxon>Dikarya</taxon>
        <taxon>Ascomycota</taxon>
        <taxon>Pezizomycotina</taxon>
        <taxon>Dothideomycetes</taxon>
        <taxon>Pleosporomycetidae</taxon>
        <taxon>Pleosporales</taxon>
        <taxon>Pleomassariaceae</taxon>
        <taxon>Pleomassaria</taxon>
    </lineage>
</organism>
<keyword evidence="6" id="KW-0539">Nucleus</keyword>
<dbReference type="PROSITE" id="PS50048">
    <property type="entry name" value="ZN2_CY6_FUNGAL_2"/>
    <property type="match status" value="1"/>
</dbReference>
<keyword evidence="5" id="KW-0804">Transcription</keyword>
<dbReference type="CDD" id="cd00067">
    <property type="entry name" value="GAL4"/>
    <property type="match status" value="1"/>
</dbReference>
<evidence type="ECO:0000256" key="4">
    <source>
        <dbReference type="ARBA" id="ARBA00023125"/>
    </source>
</evidence>
<dbReference type="InterPro" id="IPR021858">
    <property type="entry name" value="Fun_TF"/>
</dbReference>
<feature type="region of interest" description="Disordered" evidence="7">
    <location>
        <begin position="413"/>
        <end position="434"/>
    </location>
</feature>
<protein>
    <recommendedName>
        <fullName evidence="8">Zn(2)-C6 fungal-type domain-containing protein</fullName>
    </recommendedName>
</protein>
<dbReference type="GO" id="GO:0000981">
    <property type="term" value="F:DNA-binding transcription factor activity, RNA polymerase II-specific"/>
    <property type="evidence" value="ECO:0007669"/>
    <property type="project" value="InterPro"/>
</dbReference>
<evidence type="ECO:0000256" key="6">
    <source>
        <dbReference type="ARBA" id="ARBA00023242"/>
    </source>
</evidence>
<evidence type="ECO:0000256" key="1">
    <source>
        <dbReference type="ARBA" id="ARBA00022723"/>
    </source>
</evidence>
<dbReference type="Pfam" id="PF00172">
    <property type="entry name" value="Zn_clus"/>
    <property type="match status" value="1"/>
</dbReference>
<dbReference type="PANTHER" id="PTHR36206:SF4">
    <property type="entry name" value="HYPOTHETICAL CONSERVED PROTEIN (EUROFUNG)-RELATED"/>
    <property type="match status" value="1"/>
</dbReference>
<name>A0A6G1KNT8_9PLEO</name>
<dbReference type="Proteomes" id="UP000799428">
    <property type="component" value="Unassembled WGS sequence"/>
</dbReference>
<evidence type="ECO:0000256" key="5">
    <source>
        <dbReference type="ARBA" id="ARBA00023163"/>
    </source>
</evidence>
<dbReference type="Gene3D" id="4.10.240.10">
    <property type="entry name" value="Zn(2)-C6 fungal-type DNA-binding domain"/>
    <property type="match status" value="1"/>
</dbReference>
<keyword evidence="1" id="KW-0479">Metal-binding</keyword>
<gene>
    <name evidence="9" type="ORF">K504DRAFT_479595</name>
</gene>
<keyword evidence="3" id="KW-0805">Transcription regulation</keyword>
<evidence type="ECO:0000256" key="7">
    <source>
        <dbReference type="SAM" id="MobiDB-lite"/>
    </source>
</evidence>
<keyword evidence="10" id="KW-1185">Reference proteome</keyword>
<dbReference type="GO" id="GO:0008270">
    <property type="term" value="F:zinc ion binding"/>
    <property type="evidence" value="ECO:0007669"/>
    <property type="project" value="InterPro"/>
</dbReference>